<dbReference type="HAMAP" id="MF_00386">
    <property type="entry name" value="UPF0161_YidD"/>
    <property type="match status" value="1"/>
</dbReference>
<dbReference type="PANTHER" id="PTHR33383:SF1">
    <property type="entry name" value="MEMBRANE PROTEIN INSERTION EFFICIENCY FACTOR-RELATED"/>
    <property type="match status" value="1"/>
</dbReference>
<comment type="similarity">
    <text evidence="1">Belongs to the UPF0161 family.</text>
</comment>
<reference evidence="2 3" key="1">
    <citation type="submission" date="2017-07" db="EMBL/GenBank/DDBJ databases">
        <title>Recovery of genomes from metagenomes via a dereplication, aggregation, and scoring strategy.</title>
        <authorList>
            <person name="Sieber C.M."/>
            <person name="Probst A.J."/>
            <person name="Sharrar A."/>
            <person name="Thomas B.C."/>
            <person name="Hess M."/>
            <person name="Tringe S.G."/>
            <person name="Banfield J.F."/>
        </authorList>
    </citation>
    <scope>NUCLEOTIDE SEQUENCE [LARGE SCALE GENOMIC DNA]</scope>
    <source>
        <strain evidence="2">JGI_Cruoil_03_44_89</strain>
    </source>
</reference>
<proteinExistence type="inferred from homology"/>
<evidence type="ECO:0000313" key="3">
    <source>
        <dbReference type="Proteomes" id="UP000215215"/>
    </source>
</evidence>
<protein>
    <recommendedName>
        <fullName evidence="1">Putative membrane protein insertion efficiency factor</fullName>
    </recommendedName>
</protein>
<comment type="function">
    <text evidence="1">Could be involved in insertion of integral membrane proteins into the membrane.</text>
</comment>
<comment type="caution">
    <text evidence="2">The sequence shown here is derived from an EMBL/GenBank/DDBJ whole genome shotgun (WGS) entry which is preliminary data.</text>
</comment>
<name>A0A235BTA2_UNCW3</name>
<dbReference type="Proteomes" id="UP000215215">
    <property type="component" value="Unassembled WGS sequence"/>
</dbReference>
<gene>
    <name evidence="2" type="ORF">CH333_06265</name>
</gene>
<dbReference type="AlphaFoldDB" id="A0A235BTA2"/>
<dbReference type="PANTHER" id="PTHR33383">
    <property type="entry name" value="MEMBRANE PROTEIN INSERTION EFFICIENCY FACTOR-RELATED"/>
    <property type="match status" value="1"/>
</dbReference>
<comment type="subcellular location">
    <subcellularLocation>
        <location evidence="1">Cell membrane</location>
        <topology evidence="1">Peripheral membrane protein</topology>
        <orientation evidence="1">Cytoplasmic side</orientation>
    </subcellularLocation>
</comment>
<keyword evidence="1" id="KW-0472">Membrane</keyword>
<dbReference type="Pfam" id="PF01809">
    <property type="entry name" value="YidD"/>
    <property type="match status" value="1"/>
</dbReference>
<dbReference type="GO" id="GO:0005886">
    <property type="term" value="C:plasma membrane"/>
    <property type="evidence" value="ECO:0007669"/>
    <property type="project" value="UniProtKB-SubCell"/>
</dbReference>
<accession>A0A235BTA2</accession>
<dbReference type="EMBL" id="NOZQ01000136">
    <property type="protein sequence ID" value="OYD15249.1"/>
    <property type="molecule type" value="Genomic_DNA"/>
</dbReference>
<sequence length="69" mass="7991">MKTFFIILLNIYQKIVSPLFPPSCRFYPTCSDYAKEAISKYGVIRGLRLGLWRVLRCNPFCRGGYDPVP</sequence>
<dbReference type="NCBIfam" id="TIGR00278">
    <property type="entry name" value="membrane protein insertion efficiency factor YidD"/>
    <property type="match status" value="1"/>
</dbReference>
<keyword evidence="1" id="KW-1003">Cell membrane</keyword>
<evidence type="ECO:0000256" key="1">
    <source>
        <dbReference type="HAMAP-Rule" id="MF_00386"/>
    </source>
</evidence>
<dbReference type="SMART" id="SM01234">
    <property type="entry name" value="Haemolytic"/>
    <property type="match status" value="1"/>
</dbReference>
<evidence type="ECO:0000313" key="2">
    <source>
        <dbReference type="EMBL" id="OYD15249.1"/>
    </source>
</evidence>
<dbReference type="InterPro" id="IPR002696">
    <property type="entry name" value="Membr_insert_effic_factor_YidD"/>
</dbReference>
<organism evidence="2 3">
    <name type="scientific">candidate division WOR-3 bacterium JGI_Cruoil_03_44_89</name>
    <dbReference type="NCBI Taxonomy" id="1973748"/>
    <lineage>
        <taxon>Bacteria</taxon>
        <taxon>Bacteria division WOR-3</taxon>
    </lineage>
</organism>